<proteinExistence type="predicted"/>
<reference evidence="1" key="1">
    <citation type="submission" date="2018-05" db="EMBL/GenBank/DDBJ databases">
        <authorList>
            <person name="Lanie J.A."/>
            <person name="Ng W.-L."/>
            <person name="Kazmierczak K.M."/>
            <person name="Andrzejewski T.M."/>
            <person name="Davidsen T.M."/>
            <person name="Wayne K.J."/>
            <person name="Tettelin H."/>
            <person name="Glass J.I."/>
            <person name="Rusch D."/>
            <person name="Podicherti R."/>
            <person name="Tsui H.-C.T."/>
            <person name="Winkler M.E."/>
        </authorList>
    </citation>
    <scope>NUCLEOTIDE SEQUENCE</scope>
</reference>
<dbReference type="AlphaFoldDB" id="A0A382FFH8"/>
<organism evidence="1">
    <name type="scientific">marine metagenome</name>
    <dbReference type="NCBI Taxonomy" id="408172"/>
    <lineage>
        <taxon>unclassified sequences</taxon>
        <taxon>metagenomes</taxon>
        <taxon>ecological metagenomes</taxon>
    </lineage>
</organism>
<protein>
    <submittedName>
        <fullName evidence="1">Uncharacterized protein</fullName>
    </submittedName>
</protein>
<feature type="non-terminal residue" evidence="1">
    <location>
        <position position="1"/>
    </location>
</feature>
<accession>A0A382FFH8</accession>
<gene>
    <name evidence="1" type="ORF">METZ01_LOCUS214289</name>
</gene>
<evidence type="ECO:0000313" key="1">
    <source>
        <dbReference type="EMBL" id="SVB61435.1"/>
    </source>
</evidence>
<dbReference type="EMBL" id="UINC01049533">
    <property type="protein sequence ID" value="SVB61435.1"/>
    <property type="molecule type" value="Genomic_DNA"/>
</dbReference>
<name>A0A382FFH8_9ZZZZ</name>
<sequence>EVNEATVKSRNFLRSEIWELVDHLN</sequence>